<dbReference type="EMBL" id="FNEM01000001">
    <property type="protein sequence ID" value="SDI39870.1"/>
    <property type="molecule type" value="Genomic_DNA"/>
</dbReference>
<evidence type="ECO:0000313" key="2">
    <source>
        <dbReference type="EMBL" id="SDI39870.1"/>
    </source>
</evidence>
<dbReference type="SUPFAM" id="SSF54523">
    <property type="entry name" value="Pili subunits"/>
    <property type="match status" value="1"/>
</dbReference>
<reference evidence="3" key="1">
    <citation type="submission" date="2016-10" db="EMBL/GenBank/DDBJ databases">
        <authorList>
            <person name="Varghese N."/>
            <person name="Submissions S."/>
        </authorList>
    </citation>
    <scope>NUCLEOTIDE SEQUENCE [LARGE SCALE GENOMIC DNA]</scope>
    <source>
        <strain evidence="3">DSM 23317</strain>
    </source>
</reference>
<name>A0A1G8KAJ7_9GAMM</name>
<dbReference type="NCBIfam" id="TIGR02532">
    <property type="entry name" value="IV_pilin_GFxxxE"/>
    <property type="match status" value="1"/>
</dbReference>
<dbReference type="OrthoDB" id="6385510at2"/>
<organism evidence="2 3">
    <name type="scientific">Ferrimonas sediminum</name>
    <dbReference type="NCBI Taxonomy" id="718193"/>
    <lineage>
        <taxon>Bacteria</taxon>
        <taxon>Pseudomonadati</taxon>
        <taxon>Pseudomonadota</taxon>
        <taxon>Gammaproteobacteria</taxon>
        <taxon>Alteromonadales</taxon>
        <taxon>Ferrimonadaceae</taxon>
        <taxon>Ferrimonas</taxon>
    </lineage>
</organism>
<keyword evidence="1" id="KW-0472">Membrane</keyword>
<keyword evidence="3" id="KW-1185">Reference proteome</keyword>
<dbReference type="InterPro" id="IPR012902">
    <property type="entry name" value="N_methyl_site"/>
</dbReference>
<keyword evidence="1" id="KW-1133">Transmembrane helix</keyword>
<dbReference type="AlphaFoldDB" id="A0A1G8KAJ7"/>
<dbReference type="PROSITE" id="PS00409">
    <property type="entry name" value="PROKAR_NTER_METHYL"/>
    <property type="match status" value="1"/>
</dbReference>
<dbReference type="RefSeq" id="WP_090360815.1">
    <property type="nucleotide sequence ID" value="NZ_FNEM01000001.1"/>
</dbReference>
<accession>A0A1G8KAJ7</accession>
<keyword evidence="1" id="KW-0812">Transmembrane</keyword>
<evidence type="ECO:0000313" key="3">
    <source>
        <dbReference type="Proteomes" id="UP000199527"/>
    </source>
</evidence>
<dbReference type="InterPro" id="IPR045584">
    <property type="entry name" value="Pilin-like"/>
</dbReference>
<feature type="transmembrane region" description="Helical" evidence="1">
    <location>
        <begin position="7"/>
        <end position="28"/>
    </location>
</feature>
<evidence type="ECO:0000256" key="1">
    <source>
        <dbReference type="SAM" id="Phobius"/>
    </source>
</evidence>
<dbReference type="Proteomes" id="UP000199527">
    <property type="component" value="Unassembled WGS sequence"/>
</dbReference>
<protein>
    <submittedName>
        <fullName evidence="2">MSHA pilin protein MshC</fullName>
    </submittedName>
</protein>
<dbReference type="Pfam" id="PF07963">
    <property type="entry name" value="N_methyl"/>
    <property type="match status" value="1"/>
</dbReference>
<gene>
    <name evidence="2" type="ORF">SAMN04488540_101291</name>
</gene>
<proteinExistence type="predicted"/>
<sequence length="160" mass="17263">MGEQQKGFTLIELVTIIVLVTILSVAALSRFLGADQFATYTTRDQLLSELHYLQQLNLAGQNCQLNVNGNGFWLTATCGSPSKRARQERCDSGAVIRNGVCLNDGVALTLAGANTFTLSFDDLGRVSNCTLTAGQCRLTLSGSDRLSLCIENQGYIHDCP</sequence>